<protein>
    <submittedName>
        <fullName evidence="3">SDR family oxidoreductase</fullName>
    </submittedName>
</protein>
<dbReference type="InterPro" id="IPR002347">
    <property type="entry name" value="SDR_fam"/>
</dbReference>
<organism evidence="3 4">
    <name type="scientific">Kineococcus gynurae</name>
    <dbReference type="NCBI Taxonomy" id="452979"/>
    <lineage>
        <taxon>Bacteria</taxon>
        <taxon>Bacillati</taxon>
        <taxon>Actinomycetota</taxon>
        <taxon>Actinomycetes</taxon>
        <taxon>Kineosporiales</taxon>
        <taxon>Kineosporiaceae</taxon>
        <taxon>Kineococcus</taxon>
    </lineage>
</organism>
<dbReference type="Proteomes" id="UP001589748">
    <property type="component" value="Unassembled WGS sequence"/>
</dbReference>
<dbReference type="InterPro" id="IPR036291">
    <property type="entry name" value="NAD(P)-bd_dom_sf"/>
</dbReference>
<dbReference type="PROSITE" id="PS00061">
    <property type="entry name" value="ADH_SHORT"/>
    <property type="match status" value="1"/>
</dbReference>
<dbReference type="Pfam" id="PF13561">
    <property type="entry name" value="adh_short_C2"/>
    <property type="match status" value="1"/>
</dbReference>
<evidence type="ECO:0000313" key="4">
    <source>
        <dbReference type="Proteomes" id="UP001589748"/>
    </source>
</evidence>
<reference evidence="3 4" key="1">
    <citation type="submission" date="2024-09" db="EMBL/GenBank/DDBJ databases">
        <authorList>
            <person name="Sun Q."/>
            <person name="Mori K."/>
        </authorList>
    </citation>
    <scope>NUCLEOTIDE SEQUENCE [LARGE SCALE GENOMIC DNA]</scope>
    <source>
        <strain evidence="3 4">TISTR 1856</strain>
    </source>
</reference>
<dbReference type="EMBL" id="JBHMDM010000007">
    <property type="protein sequence ID" value="MFB9378406.1"/>
    <property type="molecule type" value="Genomic_DNA"/>
</dbReference>
<keyword evidence="2" id="KW-0560">Oxidoreductase</keyword>
<keyword evidence="4" id="KW-1185">Reference proteome</keyword>
<dbReference type="InterPro" id="IPR020904">
    <property type="entry name" value="Sc_DH/Rdtase_CS"/>
</dbReference>
<proteinExistence type="inferred from homology"/>
<dbReference type="RefSeq" id="WP_380136985.1">
    <property type="nucleotide sequence ID" value="NZ_JBHLUI010000008.1"/>
</dbReference>
<sequence>MTDQHTDQSHDRVARFRGQVVAITGAAQGLGRGIAARFAREGATVVLLDRSETVHDAAATVATETGARTRGLVCDVTDESAVSSAFATIGSEFGRLDVLVNNAGTITIAPLAELTLEAWNRVLAVNTTGVFLCAKAAAALMQERGEGGRILNAASGQARQGFIYTPHYAASKFGVVGLTQSLAKELARDRITVNAYCPGIVGTDMWAYNDREWGRLLGDYAPGELMAEWVAGIPLGRAGTEDDVADLLLFLASAEAGYITGQAVNVDGGMFMN</sequence>
<dbReference type="PRINTS" id="PR00081">
    <property type="entry name" value="GDHRDH"/>
</dbReference>
<name>A0ABV5LWD6_9ACTN</name>
<evidence type="ECO:0000256" key="2">
    <source>
        <dbReference type="ARBA" id="ARBA00023002"/>
    </source>
</evidence>
<evidence type="ECO:0000313" key="3">
    <source>
        <dbReference type="EMBL" id="MFB9378406.1"/>
    </source>
</evidence>
<dbReference type="Gene3D" id="3.40.50.720">
    <property type="entry name" value="NAD(P)-binding Rossmann-like Domain"/>
    <property type="match status" value="1"/>
</dbReference>
<accession>A0ABV5LWD6</accession>
<gene>
    <name evidence="3" type="ORF">ACFFVI_15665</name>
</gene>
<dbReference type="PRINTS" id="PR00080">
    <property type="entry name" value="SDRFAMILY"/>
</dbReference>
<comment type="caution">
    <text evidence="3">The sequence shown here is derived from an EMBL/GenBank/DDBJ whole genome shotgun (WGS) entry which is preliminary data.</text>
</comment>
<dbReference type="PANTHER" id="PTHR42760">
    <property type="entry name" value="SHORT-CHAIN DEHYDROGENASES/REDUCTASES FAMILY MEMBER"/>
    <property type="match status" value="1"/>
</dbReference>
<dbReference type="PANTHER" id="PTHR42760:SF133">
    <property type="entry name" value="3-OXOACYL-[ACYL-CARRIER-PROTEIN] REDUCTASE"/>
    <property type="match status" value="1"/>
</dbReference>
<dbReference type="SUPFAM" id="SSF51735">
    <property type="entry name" value="NAD(P)-binding Rossmann-fold domains"/>
    <property type="match status" value="1"/>
</dbReference>
<comment type="similarity">
    <text evidence="1">Belongs to the short-chain dehydrogenases/reductases (SDR) family.</text>
</comment>
<evidence type="ECO:0000256" key="1">
    <source>
        <dbReference type="ARBA" id="ARBA00006484"/>
    </source>
</evidence>